<evidence type="ECO:0000259" key="1">
    <source>
        <dbReference type="Pfam" id="PF26138"/>
    </source>
</evidence>
<gene>
    <name evidence="2" type="ORF">STAS_35636</name>
</gene>
<dbReference type="PANTHER" id="PTHR22930">
    <property type="match status" value="1"/>
</dbReference>
<dbReference type="OrthoDB" id="1729587at2759"/>
<comment type="caution">
    <text evidence="2">The sequence shown here is derived from an EMBL/GenBank/DDBJ whole genome shotgun (WGS) entry which is preliminary data.</text>
</comment>
<reference evidence="3" key="1">
    <citation type="journal article" date="2019" name="Curr. Biol.">
        <title>Genome Sequence of Striga asiatica Provides Insight into the Evolution of Plant Parasitism.</title>
        <authorList>
            <person name="Yoshida S."/>
            <person name="Kim S."/>
            <person name="Wafula E.K."/>
            <person name="Tanskanen J."/>
            <person name="Kim Y.M."/>
            <person name="Honaas L."/>
            <person name="Yang Z."/>
            <person name="Spallek T."/>
            <person name="Conn C.E."/>
            <person name="Ichihashi Y."/>
            <person name="Cheong K."/>
            <person name="Cui S."/>
            <person name="Der J.P."/>
            <person name="Gundlach H."/>
            <person name="Jiao Y."/>
            <person name="Hori C."/>
            <person name="Ishida J.K."/>
            <person name="Kasahara H."/>
            <person name="Kiba T."/>
            <person name="Kim M.S."/>
            <person name="Koo N."/>
            <person name="Laohavisit A."/>
            <person name="Lee Y.H."/>
            <person name="Lumba S."/>
            <person name="McCourt P."/>
            <person name="Mortimer J.C."/>
            <person name="Mutuku J.M."/>
            <person name="Nomura T."/>
            <person name="Sasaki-Sekimoto Y."/>
            <person name="Seto Y."/>
            <person name="Wang Y."/>
            <person name="Wakatake T."/>
            <person name="Sakakibara H."/>
            <person name="Demura T."/>
            <person name="Yamaguchi S."/>
            <person name="Yoneyama K."/>
            <person name="Manabe R.I."/>
            <person name="Nelson D.C."/>
            <person name="Schulman A.H."/>
            <person name="Timko M.P."/>
            <person name="dePamphilis C.W."/>
            <person name="Choi D."/>
            <person name="Shirasu K."/>
        </authorList>
    </citation>
    <scope>NUCLEOTIDE SEQUENCE [LARGE SCALE GENOMIC DNA]</scope>
    <source>
        <strain evidence="3">cv. UVA1</strain>
    </source>
</reference>
<dbReference type="PANTHER" id="PTHR22930:SF281">
    <property type="entry name" value="NUCLEASE"/>
    <property type="match status" value="1"/>
</dbReference>
<proteinExistence type="predicted"/>
<dbReference type="Pfam" id="PF26138">
    <property type="entry name" value="DUF8040"/>
    <property type="match status" value="1"/>
</dbReference>
<accession>A0A5A7RL09</accession>
<keyword evidence="3" id="KW-1185">Reference proteome</keyword>
<evidence type="ECO:0000313" key="3">
    <source>
        <dbReference type="Proteomes" id="UP000325081"/>
    </source>
</evidence>
<evidence type="ECO:0000313" key="2">
    <source>
        <dbReference type="EMBL" id="GER57809.1"/>
    </source>
</evidence>
<feature type="domain" description="DUF8040" evidence="1">
    <location>
        <begin position="1"/>
        <end position="70"/>
    </location>
</feature>
<organism evidence="2 3">
    <name type="scientific">Striga asiatica</name>
    <name type="common">Asiatic witchweed</name>
    <name type="synonym">Buchnera asiatica</name>
    <dbReference type="NCBI Taxonomy" id="4170"/>
    <lineage>
        <taxon>Eukaryota</taxon>
        <taxon>Viridiplantae</taxon>
        <taxon>Streptophyta</taxon>
        <taxon>Embryophyta</taxon>
        <taxon>Tracheophyta</taxon>
        <taxon>Spermatophyta</taxon>
        <taxon>Magnoliopsida</taxon>
        <taxon>eudicotyledons</taxon>
        <taxon>Gunneridae</taxon>
        <taxon>Pentapetalae</taxon>
        <taxon>asterids</taxon>
        <taxon>lamiids</taxon>
        <taxon>Lamiales</taxon>
        <taxon>Orobanchaceae</taxon>
        <taxon>Buchnereae</taxon>
        <taxon>Striga</taxon>
    </lineage>
</organism>
<sequence>MDRNAFGQLCYLVENLGKLQNSRNITVSEQVAMFLSVLAPHKINAVVKYDFRRLGQTVSRVFHDVLKVVLRLYPILVVHPKPVEENNNDWKWWRFKGCLGALDGTEGSAANSRVLRDVLAHPDGLRAPTGNYYLCNGGYTNGPGLLTPFRGVRYHLHDFDDGYTGKLKQHICQVVPGSNIKAEPHISSKITVWKKTYGELSACLASMSGIGWSGQSLSVKDDVWEAYVKVEILGKDRAMGEGPQGFADALREPQANLALKITMIMVIRGMGLRIVHPEKISKDAKEQRKQIFEALEPMTQLTMVQRLVVAKYLVKNNDELDLFFRNT</sequence>
<dbReference type="InterPro" id="IPR045249">
    <property type="entry name" value="HARBI1-like"/>
</dbReference>
<dbReference type="InterPro" id="IPR058353">
    <property type="entry name" value="DUF8040"/>
</dbReference>
<dbReference type="AlphaFoldDB" id="A0A5A7RL09"/>
<protein>
    <submittedName>
        <fullName evidence="2">Retrotransposon protein</fullName>
    </submittedName>
</protein>
<dbReference type="Proteomes" id="UP000325081">
    <property type="component" value="Unassembled WGS sequence"/>
</dbReference>
<dbReference type="EMBL" id="BKCP01013625">
    <property type="protein sequence ID" value="GER57809.1"/>
    <property type="molecule type" value="Genomic_DNA"/>
</dbReference>
<name>A0A5A7RL09_STRAF</name>